<dbReference type="GO" id="GO:0006508">
    <property type="term" value="P:proteolysis"/>
    <property type="evidence" value="ECO:0007669"/>
    <property type="project" value="UniProtKB-KW"/>
</dbReference>
<evidence type="ECO:0000313" key="7">
    <source>
        <dbReference type="EMBL" id="TWB19070.1"/>
    </source>
</evidence>
<dbReference type="InterPro" id="IPR034122">
    <property type="entry name" value="Retropepsin-like_bacterial"/>
</dbReference>
<dbReference type="InterPro" id="IPR001969">
    <property type="entry name" value="Aspartic_peptidase_AS"/>
</dbReference>
<comment type="caution">
    <text evidence="7">The sequence shown here is derived from an EMBL/GenBank/DDBJ whole genome shotgun (WGS) entry which is preliminary data.</text>
</comment>
<sequence length="343" mass="37502">MAWRRLALLVKAGVLVCLGLAASPAAAEKSKCQLQPVSNLTLTMDRNMPLVDVGINGQQVHMLLDTGADTNFITRPAAERLKLRHGWEPGMHAEGVGGHVALYSTQIDDMTLGNWLVHRVEMPVLSNHDVGDGPDVVGVLGERFLSNFDLDIDIAHNRLVLFHPEDCEHTALASYWGVPYDYTKIERMREDGSPIWLTVLVNGQPVRAILDTGAETSVMTLQTAARVGMTPQTPGVAPAGKSGGIGNDAVDDYVGLFDSFKLGDEEIRRVHLRFGEMFGNGGWDVPEMLLGLDFLRAHRVFISHSQHRLYFAYVGSGPIFQVMGPRLPRADQAADTAAETQGR</sequence>
<dbReference type="InterPro" id="IPR001995">
    <property type="entry name" value="Peptidase_A2_cat"/>
</dbReference>
<proteinExistence type="inferred from homology"/>
<accession>A0A560FBV7</accession>
<dbReference type="Proteomes" id="UP000319859">
    <property type="component" value="Unassembled WGS sequence"/>
</dbReference>
<evidence type="ECO:0000259" key="6">
    <source>
        <dbReference type="PROSITE" id="PS50175"/>
    </source>
</evidence>
<keyword evidence="4" id="KW-0378">Hydrolase</keyword>
<evidence type="ECO:0000256" key="1">
    <source>
        <dbReference type="ARBA" id="ARBA00009136"/>
    </source>
</evidence>
<dbReference type="Pfam" id="PF13650">
    <property type="entry name" value="Asp_protease_2"/>
    <property type="match status" value="2"/>
</dbReference>
<keyword evidence="3" id="KW-0064">Aspartyl protease</keyword>
<protein>
    <submittedName>
        <fullName evidence="7">Gag-polyprotein putative aspartyl protease</fullName>
    </submittedName>
</protein>
<keyword evidence="5" id="KW-0732">Signal</keyword>
<dbReference type="PROSITE" id="PS00141">
    <property type="entry name" value="ASP_PROTEASE"/>
    <property type="match status" value="2"/>
</dbReference>
<evidence type="ECO:0000256" key="3">
    <source>
        <dbReference type="ARBA" id="ARBA00022750"/>
    </source>
</evidence>
<dbReference type="PANTHER" id="PTHR12917">
    <property type="entry name" value="ASPARTYL PROTEASE DDI-RELATED"/>
    <property type="match status" value="1"/>
</dbReference>
<dbReference type="CDD" id="cd05483">
    <property type="entry name" value="retropepsin_like_bacteria"/>
    <property type="match status" value="2"/>
</dbReference>
<reference evidence="7 8" key="1">
    <citation type="submission" date="2019-06" db="EMBL/GenBank/DDBJ databases">
        <title>Genomic Encyclopedia of Type Strains, Phase IV (KMG-V): Genome sequencing to study the core and pangenomes of soil and plant-associated prokaryotes.</title>
        <authorList>
            <person name="Whitman W."/>
        </authorList>
    </citation>
    <scope>NUCLEOTIDE SEQUENCE [LARGE SCALE GENOMIC DNA]</scope>
    <source>
        <strain evidence="7 8">BR 11880</strain>
    </source>
</reference>
<evidence type="ECO:0000256" key="4">
    <source>
        <dbReference type="ARBA" id="ARBA00022801"/>
    </source>
</evidence>
<dbReference type="RefSeq" id="WP_186457373.1">
    <property type="nucleotide sequence ID" value="NZ_VITN01000008.1"/>
</dbReference>
<dbReference type="PANTHER" id="PTHR12917:SF1">
    <property type="entry name" value="AT13091P"/>
    <property type="match status" value="1"/>
</dbReference>
<name>A0A560FBV7_9PROT</name>
<gene>
    <name evidence="7" type="ORF">FBZ89_108127</name>
</gene>
<evidence type="ECO:0000256" key="2">
    <source>
        <dbReference type="ARBA" id="ARBA00022670"/>
    </source>
</evidence>
<dbReference type="EMBL" id="VITN01000008">
    <property type="protein sequence ID" value="TWB19070.1"/>
    <property type="molecule type" value="Genomic_DNA"/>
</dbReference>
<dbReference type="GO" id="GO:0004190">
    <property type="term" value="F:aspartic-type endopeptidase activity"/>
    <property type="evidence" value="ECO:0007669"/>
    <property type="project" value="UniProtKB-KW"/>
</dbReference>
<organism evidence="7 8">
    <name type="scientific">Nitrospirillum amazonense</name>
    <dbReference type="NCBI Taxonomy" id="28077"/>
    <lineage>
        <taxon>Bacteria</taxon>
        <taxon>Pseudomonadati</taxon>
        <taxon>Pseudomonadota</taxon>
        <taxon>Alphaproteobacteria</taxon>
        <taxon>Rhodospirillales</taxon>
        <taxon>Azospirillaceae</taxon>
        <taxon>Nitrospirillum</taxon>
    </lineage>
</organism>
<feature type="domain" description="Peptidase A2" evidence="6">
    <location>
        <begin position="60"/>
        <end position="98"/>
    </location>
</feature>
<dbReference type="InterPro" id="IPR021109">
    <property type="entry name" value="Peptidase_aspartic_dom_sf"/>
</dbReference>
<dbReference type="SUPFAM" id="SSF50630">
    <property type="entry name" value="Acid proteases"/>
    <property type="match status" value="2"/>
</dbReference>
<dbReference type="PROSITE" id="PS50175">
    <property type="entry name" value="ASP_PROT_RETROV"/>
    <property type="match status" value="2"/>
</dbReference>
<keyword evidence="2 7" id="KW-0645">Protease</keyword>
<feature type="domain" description="Peptidase A2" evidence="6">
    <location>
        <begin position="206"/>
        <end position="246"/>
    </location>
</feature>
<evidence type="ECO:0000256" key="5">
    <source>
        <dbReference type="SAM" id="SignalP"/>
    </source>
</evidence>
<dbReference type="AlphaFoldDB" id="A0A560FBV7"/>
<comment type="similarity">
    <text evidence="1">Belongs to the DDI1 family.</text>
</comment>
<evidence type="ECO:0000313" key="8">
    <source>
        <dbReference type="Proteomes" id="UP000319859"/>
    </source>
</evidence>
<dbReference type="Gene3D" id="2.40.70.10">
    <property type="entry name" value="Acid Proteases"/>
    <property type="match status" value="2"/>
</dbReference>
<feature type="signal peptide" evidence="5">
    <location>
        <begin position="1"/>
        <end position="27"/>
    </location>
</feature>
<feature type="chain" id="PRO_5022120968" evidence="5">
    <location>
        <begin position="28"/>
        <end position="343"/>
    </location>
</feature>